<evidence type="ECO:0000256" key="2">
    <source>
        <dbReference type="SAM" id="SignalP"/>
    </source>
</evidence>
<name>A0A5D0QWH5_9FLAO</name>
<dbReference type="PROSITE" id="PS50005">
    <property type="entry name" value="TPR"/>
    <property type="match status" value="1"/>
</dbReference>
<keyword evidence="1" id="KW-0802">TPR repeat</keyword>
<dbReference type="Proteomes" id="UP000324358">
    <property type="component" value="Unassembled WGS sequence"/>
</dbReference>
<dbReference type="InterPro" id="IPR024983">
    <property type="entry name" value="CHAT_dom"/>
</dbReference>
<comment type="caution">
    <text evidence="4">The sequence shown here is derived from an EMBL/GenBank/DDBJ whole genome shotgun (WGS) entry which is preliminary data.</text>
</comment>
<reference evidence="4 5" key="1">
    <citation type="submission" date="2019-08" db="EMBL/GenBank/DDBJ databases">
        <title>Genomes of Antarctic Bizionia species.</title>
        <authorList>
            <person name="Bowman J.P."/>
        </authorList>
    </citation>
    <scope>NUCLEOTIDE SEQUENCE [LARGE SCALE GENOMIC DNA]</scope>
    <source>
        <strain evidence="4 5">APA-1</strain>
    </source>
</reference>
<evidence type="ECO:0000313" key="4">
    <source>
        <dbReference type="EMBL" id="TYB73583.1"/>
    </source>
</evidence>
<feature type="repeat" description="TPR" evidence="1">
    <location>
        <begin position="448"/>
        <end position="481"/>
    </location>
</feature>
<evidence type="ECO:0000259" key="3">
    <source>
        <dbReference type="Pfam" id="PF12770"/>
    </source>
</evidence>
<dbReference type="OrthoDB" id="9771112at2"/>
<proteinExistence type="predicted"/>
<keyword evidence="2" id="KW-0732">Signal</keyword>
<dbReference type="PANTHER" id="PTHR10098:SF108">
    <property type="entry name" value="TETRATRICOPEPTIDE REPEAT PROTEIN 28"/>
    <property type="match status" value="1"/>
</dbReference>
<protein>
    <submittedName>
        <fullName evidence="4">CHAT domain-containing protein</fullName>
    </submittedName>
</protein>
<feature type="chain" id="PRO_5023134304" evidence="2">
    <location>
        <begin position="28"/>
        <end position="1166"/>
    </location>
</feature>
<dbReference type="SUPFAM" id="SSF48452">
    <property type="entry name" value="TPR-like"/>
    <property type="match status" value="1"/>
</dbReference>
<feature type="domain" description="CHAT" evidence="3">
    <location>
        <begin position="867"/>
        <end position="1165"/>
    </location>
</feature>
<evidence type="ECO:0000313" key="5">
    <source>
        <dbReference type="Proteomes" id="UP000324358"/>
    </source>
</evidence>
<evidence type="ECO:0000256" key="1">
    <source>
        <dbReference type="PROSITE-ProRule" id="PRU00339"/>
    </source>
</evidence>
<accession>A0A5D0QWH5</accession>
<dbReference type="Pfam" id="PF12770">
    <property type="entry name" value="CHAT"/>
    <property type="match status" value="1"/>
</dbReference>
<dbReference type="AlphaFoldDB" id="A0A5D0QWH5"/>
<sequence length="1166" mass="132797">MILQRYRSTYLGFLLVAFMLCSSVAMAQNDWVSFVNDARAAVEDENYESALELYTASLSHVPNDYKNSEDHAWLYLDIGACYGQLDNSIEEEKNYDYALEIALGIPDDVPLLLGSIYNHLGVFNARRQHEEKAISYYKLAIPYLKTAGYMSRRNALMAMSNLINSYLVLDNKDMALETMRAYYVYVDESLYSRPDISMTLYEFGNFAKAQKDYELAKQFYDELADIGRGKKPGNDFIHYNLAKFLTAEMDRKLGNYWSAIYDLGLAADYVKHYYSETDSRLLGIYRLLALVHGDYYEPDQSVIYYNKVLDLLALHQPEDIAIKEQITMQLRINMSLAGDFRGALQLELKELNTKIERLDSTKIETLEMYLDVAQIHIDLQEYRAALNVLKDLSNHPKYNQLEETKSTKIYHIMGMIALKLERLKNAEVFFLDIIENSKDLEYDMVSTVDALNGLGEIYMKLGNYNKSKKYYETVIESSYNNLGYDFEYEKKTAAIGLADIYLHEKHYDKAIAILNTWVYRKSTIPHNHFYKGKNFMQGRLFTKLAESYLKNSERDQAVVANDSALIFKKKSHSEDHLEFVPNLMISAKVASLQLQFDTAQQIITDIKALQKKQLDENSLDVMNTLLLSQQIAFANNNRALMQTNARVLKDALLIFTNTIFEFKSEEEKKLLIENTINPIKNILIESAVILIDSAYSINTIAFEITQFYNGIILSRSKNILNKLQTLEEDVVNNSIDYVAELKLKRVEKIAANAPKDEIAQITTSLREFESKLNELYYIKFPTEKKPSNLYSEITLASNETLLSFAQYLNTNNETNYVCFIINANKAVPKIIPLFTEKALADVLAKSVSENIRYLSRDGSTGESLRPKYGAELYNMIWKPLEKTGLLQKNIYYIPSGLLKTISFAALPVEENIPLIQSTKLYQLTNASEINNIPTEISEMSGLLIGGINYDSQSTVGANSPWPYLPGTKTEINNLEGIFESSTTVVADQATEVNFVTTNHNKHNIIHIASHGFFNKKTENTEASIFEKDPDPMMRSGLVFAGANTYWDTAKFTTNQDGILTSLELSTMNLSATDLMVMSACETGLGDIEGSEGVYGLQRAVKMAGVQSILMSLWEVPDLETSEFMTLFYKDLAITKNKHDSFINTQRSMYELHPDNPDKWAAFVLID</sequence>
<dbReference type="Pfam" id="PF13181">
    <property type="entry name" value="TPR_8"/>
    <property type="match status" value="1"/>
</dbReference>
<dbReference type="InterPro" id="IPR011990">
    <property type="entry name" value="TPR-like_helical_dom_sf"/>
</dbReference>
<keyword evidence="5" id="KW-1185">Reference proteome</keyword>
<dbReference type="RefSeq" id="WP_082985843.1">
    <property type="nucleotide sequence ID" value="NZ_VSKL01000002.1"/>
</dbReference>
<dbReference type="InterPro" id="IPR019734">
    <property type="entry name" value="TPR_rpt"/>
</dbReference>
<organism evidence="4 5">
    <name type="scientific">Bizionia algoritergicola</name>
    <dbReference type="NCBI Taxonomy" id="291187"/>
    <lineage>
        <taxon>Bacteria</taxon>
        <taxon>Pseudomonadati</taxon>
        <taxon>Bacteroidota</taxon>
        <taxon>Flavobacteriia</taxon>
        <taxon>Flavobacteriales</taxon>
        <taxon>Flavobacteriaceae</taxon>
        <taxon>Bizionia</taxon>
    </lineage>
</organism>
<gene>
    <name evidence="4" type="ORF">ES675_07970</name>
</gene>
<feature type="signal peptide" evidence="2">
    <location>
        <begin position="1"/>
        <end position="27"/>
    </location>
</feature>
<dbReference type="SMART" id="SM00028">
    <property type="entry name" value="TPR"/>
    <property type="match status" value="8"/>
</dbReference>
<dbReference type="Gene3D" id="1.25.40.10">
    <property type="entry name" value="Tetratricopeptide repeat domain"/>
    <property type="match status" value="3"/>
</dbReference>
<dbReference type="EMBL" id="VSKL01000002">
    <property type="protein sequence ID" value="TYB73583.1"/>
    <property type="molecule type" value="Genomic_DNA"/>
</dbReference>
<dbReference type="PANTHER" id="PTHR10098">
    <property type="entry name" value="RAPSYN-RELATED"/>
    <property type="match status" value="1"/>
</dbReference>